<keyword evidence="2" id="KW-0479">Metal-binding</keyword>
<feature type="active site" evidence="2">
    <location>
        <position position="23"/>
    </location>
</feature>
<dbReference type="HAMAP" id="MF_01139">
    <property type="entry name" value="ISPT"/>
    <property type="match status" value="1"/>
</dbReference>
<dbReference type="GO" id="GO:0016094">
    <property type="term" value="P:polyprenol biosynthetic process"/>
    <property type="evidence" value="ECO:0007669"/>
    <property type="project" value="TreeGrafter"/>
</dbReference>
<dbReference type="CDD" id="cd00475">
    <property type="entry name" value="Cis_IPPS"/>
    <property type="match status" value="1"/>
</dbReference>
<feature type="binding site" evidence="2">
    <location>
        <position position="203"/>
    </location>
    <ligand>
        <name>Mg(2+)</name>
        <dbReference type="ChEBI" id="CHEBI:18420"/>
    </ligand>
</feature>
<organism evidence="3 4">
    <name type="scientific">Thiomonas arsenitoxydans (strain DSM 22701 / CIP 110005 / 3As)</name>
    <dbReference type="NCBI Taxonomy" id="426114"/>
    <lineage>
        <taxon>Bacteria</taxon>
        <taxon>Pseudomonadati</taxon>
        <taxon>Pseudomonadota</taxon>
        <taxon>Betaproteobacteria</taxon>
        <taxon>Burkholderiales</taxon>
        <taxon>Thiomonas</taxon>
    </lineage>
</organism>
<gene>
    <name evidence="3" type="primary">uppS</name>
    <name evidence="3" type="ORF">J0I24_10700</name>
</gene>
<dbReference type="EC" id="2.5.1.-" evidence="2"/>
<name>A0A8I1MXH0_THIA3</name>
<feature type="binding site" evidence="2">
    <location>
        <begin position="24"/>
        <end position="27"/>
    </location>
    <ligand>
        <name>substrate</name>
    </ligand>
</feature>
<dbReference type="Proteomes" id="UP000664800">
    <property type="component" value="Unassembled WGS sequence"/>
</dbReference>
<comment type="caution">
    <text evidence="3">The sequence shown here is derived from an EMBL/GenBank/DDBJ whole genome shotgun (WGS) entry which is preliminary data.</text>
</comment>
<comment type="function">
    <text evidence="2">Catalyzes the condensation of isopentenyl diphosphate (IPP) with allylic pyrophosphates generating different type of terpenoids.</text>
</comment>
<feature type="binding site" evidence="2">
    <location>
        <position position="40"/>
    </location>
    <ligand>
        <name>substrate</name>
    </ligand>
</feature>
<keyword evidence="2" id="KW-0460">Magnesium</keyword>
<dbReference type="RefSeq" id="WP_276709407.1">
    <property type="nucleotide sequence ID" value="NZ_JAFKMQ010000122.1"/>
</dbReference>
<proteinExistence type="inferred from homology"/>
<keyword evidence="1 2" id="KW-0808">Transferase</keyword>
<feature type="active site" description="Proton acceptor" evidence="2">
    <location>
        <position position="71"/>
    </location>
</feature>
<dbReference type="GO" id="GO:0008834">
    <property type="term" value="F:ditrans,polycis-undecaprenyl-diphosphate synthase [(2E,6E)-farnesyl-diphosphate specific] activity"/>
    <property type="evidence" value="ECO:0007669"/>
    <property type="project" value="TreeGrafter"/>
</dbReference>
<dbReference type="GO" id="GO:0000287">
    <property type="term" value="F:magnesium ion binding"/>
    <property type="evidence" value="ECO:0007669"/>
    <property type="project" value="UniProtKB-UniRule"/>
</dbReference>
<feature type="binding site" evidence="2">
    <location>
        <begin position="190"/>
        <end position="192"/>
    </location>
    <ligand>
        <name>substrate</name>
    </ligand>
</feature>
<dbReference type="PROSITE" id="PS01066">
    <property type="entry name" value="UPP_SYNTHASE"/>
    <property type="match status" value="1"/>
</dbReference>
<dbReference type="AlphaFoldDB" id="A0A8I1MXH0"/>
<feature type="binding site" evidence="2">
    <location>
        <position position="184"/>
    </location>
    <ligand>
        <name>substrate</name>
    </ligand>
</feature>
<feature type="binding site" evidence="2">
    <location>
        <begin position="68"/>
        <end position="70"/>
    </location>
    <ligand>
        <name>substrate</name>
    </ligand>
</feature>
<dbReference type="InterPro" id="IPR036424">
    <property type="entry name" value="UPP_synth-like_sf"/>
</dbReference>
<dbReference type="NCBIfam" id="TIGR00055">
    <property type="entry name" value="uppS"/>
    <property type="match status" value="1"/>
</dbReference>
<dbReference type="GO" id="GO:0005829">
    <property type="term" value="C:cytosol"/>
    <property type="evidence" value="ECO:0007669"/>
    <property type="project" value="TreeGrafter"/>
</dbReference>
<dbReference type="InterPro" id="IPR001441">
    <property type="entry name" value="UPP_synth-like"/>
</dbReference>
<dbReference type="Gene3D" id="3.40.1180.10">
    <property type="entry name" value="Decaprenyl diphosphate synthase-like"/>
    <property type="match status" value="1"/>
</dbReference>
<dbReference type="FunFam" id="3.40.1180.10:FF:000001">
    <property type="entry name" value="(2E,6E)-farnesyl-diphosphate-specific ditrans,polycis-undecaprenyl-diphosphate synthase"/>
    <property type="match status" value="1"/>
</dbReference>
<dbReference type="PANTHER" id="PTHR10291">
    <property type="entry name" value="DEHYDRODOLICHYL DIPHOSPHATE SYNTHASE FAMILY MEMBER"/>
    <property type="match status" value="1"/>
</dbReference>
<evidence type="ECO:0000313" key="4">
    <source>
        <dbReference type="Proteomes" id="UP000664800"/>
    </source>
</evidence>
<dbReference type="PANTHER" id="PTHR10291:SF0">
    <property type="entry name" value="DEHYDRODOLICHYL DIPHOSPHATE SYNTHASE 2"/>
    <property type="match status" value="1"/>
</dbReference>
<comment type="cofactor">
    <cofactor evidence="2">
        <name>Mg(2+)</name>
        <dbReference type="ChEBI" id="CHEBI:18420"/>
    </cofactor>
    <text evidence="2">Binds 2 magnesium ions per subunit.</text>
</comment>
<sequence length="245" mass="27221">MSKKTIAKRDPSTLPRHVAVVMDGNGRWAQRRFLPRSSGHKFGVDALKKIVRHCAQIGVKHLTVFAFSSENWARPAEEVQTLMDLFVKALQRESAELARQGVQLHVVGDLSAFSAEMRALIDQSEALTRQNDTLVLNVALNYGGRWDMTQAAQALFAAQEAPTQQALARHLALSHSPDPDLLIRTGGEHRISNFLLWQLAYTELYFSDILWPDFNAEAFDAALADFASRQRRFGGVPEAKSPAAA</sequence>
<comment type="similarity">
    <text evidence="2">Belongs to the UPP synthase family.</text>
</comment>
<feature type="binding site" evidence="2">
    <location>
        <position position="72"/>
    </location>
    <ligand>
        <name>substrate</name>
    </ligand>
</feature>
<dbReference type="InterPro" id="IPR018520">
    <property type="entry name" value="UPP_synth-like_CS"/>
</dbReference>
<dbReference type="EMBL" id="JAFKMR010000020">
    <property type="protein sequence ID" value="MBN8744762.1"/>
    <property type="molecule type" value="Genomic_DNA"/>
</dbReference>
<dbReference type="Pfam" id="PF01255">
    <property type="entry name" value="Prenyltransf"/>
    <property type="match status" value="1"/>
</dbReference>
<accession>A0A8I1MXH0</accession>
<feature type="binding site" evidence="2">
    <location>
        <position position="23"/>
    </location>
    <ligand>
        <name>Mg(2+)</name>
        <dbReference type="ChEBI" id="CHEBI:18420"/>
    </ligand>
</feature>
<evidence type="ECO:0000256" key="1">
    <source>
        <dbReference type="ARBA" id="ARBA00022679"/>
    </source>
</evidence>
<evidence type="ECO:0000313" key="3">
    <source>
        <dbReference type="EMBL" id="MBN8744762.1"/>
    </source>
</evidence>
<evidence type="ECO:0000256" key="2">
    <source>
        <dbReference type="HAMAP-Rule" id="MF_01139"/>
    </source>
</evidence>
<reference evidence="3" key="1">
    <citation type="submission" date="2021-02" db="EMBL/GenBank/DDBJ databases">
        <title>Thiocyanate and organic carbon inputs drive convergent selection for specific autotrophic Afipia and Thiobacillus strains within complex microbiomes.</title>
        <authorList>
            <person name="Huddy R.J."/>
            <person name="Sachdeva R."/>
            <person name="Kadzinga F."/>
            <person name="Kantor R.S."/>
            <person name="Harrison S.T.L."/>
            <person name="Banfield J.F."/>
        </authorList>
    </citation>
    <scope>NUCLEOTIDE SEQUENCE</scope>
    <source>
        <strain evidence="3">SCN18_13_7_16_R3_B_64_19</strain>
    </source>
</reference>
<feature type="binding site" evidence="2">
    <location>
        <position position="74"/>
    </location>
    <ligand>
        <name>substrate</name>
    </ligand>
</feature>
<feature type="binding site" evidence="2">
    <location>
        <position position="28"/>
    </location>
    <ligand>
        <name>substrate</name>
    </ligand>
</feature>
<dbReference type="SUPFAM" id="SSF64005">
    <property type="entry name" value="Undecaprenyl diphosphate synthase"/>
    <property type="match status" value="1"/>
</dbReference>
<protein>
    <recommendedName>
        <fullName evidence="2">Isoprenyl transferase</fullName>
        <ecNumber evidence="2">2.5.1.-</ecNumber>
    </recommendedName>
</protein>
<comment type="subunit">
    <text evidence="2">Homodimer.</text>
</comment>
<feature type="binding site" evidence="2">
    <location>
        <position position="36"/>
    </location>
    <ligand>
        <name>substrate</name>
    </ligand>
</feature>